<keyword evidence="3" id="KW-1185">Reference proteome</keyword>
<dbReference type="AlphaFoldDB" id="A0A547Q7F6"/>
<sequence length="220" mass="23894">MNFDGASFTVCRIDPAQEEVRLFLYDDEGQPHASFRSVNGALRGEGKQLGVAMNAGMYHPNRAPVGLYLEDGTQEMRLVTNAGPGNFGLLPNGVLCLSSGRAEVIESLTYERRQPGCTYATQSGPMLVIDGALHPRFLPKSDSVYERNGAAVAADGTLFFAISNDKVNFHHFGRLFRDVLKTPNALYLDGNISRLYDAGSGRHDAGWPMGPIIGTVEKAE</sequence>
<dbReference type="OrthoDB" id="5515706at2"/>
<dbReference type="Pfam" id="PF09992">
    <property type="entry name" value="NAGPA"/>
    <property type="match status" value="1"/>
</dbReference>
<comment type="caution">
    <text evidence="2">The sequence shown here is derived from an EMBL/GenBank/DDBJ whole genome shotgun (WGS) entry which is preliminary data.</text>
</comment>
<name>A0A547Q7F6_9RHOB</name>
<organism evidence="2 3">
    <name type="scientific">Palleronia caenipelagi</name>
    <dbReference type="NCBI Taxonomy" id="2489174"/>
    <lineage>
        <taxon>Bacteria</taxon>
        <taxon>Pseudomonadati</taxon>
        <taxon>Pseudomonadota</taxon>
        <taxon>Alphaproteobacteria</taxon>
        <taxon>Rhodobacterales</taxon>
        <taxon>Roseobacteraceae</taxon>
        <taxon>Palleronia</taxon>
    </lineage>
</organism>
<accession>A0A547Q7F6</accession>
<dbReference type="EMBL" id="VFSV01000007">
    <property type="protein sequence ID" value="TRD22312.1"/>
    <property type="molecule type" value="Genomic_DNA"/>
</dbReference>
<dbReference type="InterPro" id="IPR018711">
    <property type="entry name" value="NAGPA"/>
</dbReference>
<protein>
    <recommendedName>
        <fullName evidence="1">Phosphodiester glycosidase domain-containing protein</fullName>
    </recommendedName>
</protein>
<dbReference type="Proteomes" id="UP000318590">
    <property type="component" value="Unassembled WGS sequence"/>
</dbReference>
<evidence type="ECO:0000313" key="3">
    <source>
        <dbReference type="Proteomes" id="UP000318590"/>
    </source>
</evidence>
<proteinExistence type="predicted"/>
<evidence type="ECO:0000259" key="1">
    <source>
        <dbReference type="Pfam" id="PF09992"/>
    </source>
</evidence>
<feature type="domain" description="Phosphodiester glycosidase" evidence="1">
    <location>
        <begin position="51"/>
        <end position="194"/>
    </location>
</feature>
<gene>
    <name evidence="2" type="ORF">FEV53_05855</name>
</gene>
<evidence type="ECO:0000313" key="2">
    <source>
        <dbReference type="EMBL" id="TRD22312.1"/>
    </source>
</evidence>
<reference evidence="2 3" key="1">
    <citation type="submission" date="2019-06" db="EMBL/GenBank/DDBJ databases">
        <title>Paenimaribius caenipelagi gen. nov., sp. nov., isolated from a tidal flat.</title>
        <authorList>
            <person name="Yoon J.-H."/>
        </authorList>
    </citation>
    <scope>NUCLEOTIDE SEQUENCE [LARGE SCALE GENOMIC DNA]</scope>
    <source>
        <strain evidence="2 3">JBTF-M29</strain>
    </source>
</reference>